<evidence type="ECO:0000313" key="9">
    <source>
        <dbReference type="EMBL" id="MDC7786275.1"/>
    </source>
</evidence>
<keyword evidence="3" id="KW-1003">Cell membrane</keyword>
<name>A0ABT5JB50_RHOTP</name>
<evidence type="ECO:0000256" key="1">
    <source>
        <dbReference type="ARBA" id="ARBA00004651"/>
    </source>
</evidence>
<sequence>MELPFETLVLVALVGAATGWCARFVSQEEGFGLIGDIVAGLVGAFAGAFAAPKLGVGPDASTFAVVATALVGAAIVVAGARYLADTWASQMSPRAVPDGRPLPADGDEAGAPRAPRPRPARPVRVSEAERSRLWMRES</sequence>
<dbReference type="PANTHER" id="PTHR33884:SF3">
    <property type="entry name" value="UPF0410 PROTEIN YMGE"/>
    <property type="match status" value="1"/>
</dbReference>
<evidence type="ECO:0000256" key="4">
    <source>
        <dbReference type="ARBA" id="ARBA00022692"/>
    </source>
</evidence>
<protein>
    <submittedName>
        <fullName evidence="9">GlsB/YeaQ/YmgE family stress response membrane protein</fullName>
    </submittedName>
</protein>
<dbReference type="PANTHER" id="PTHR33884">
    <property type="entry name" value="UPF0410 PROTEIN YMGE"/>
    <property type="match status" value="1"/>
</dbReference>
<dbReference type="RefSeq" id="WP_272777117.1">
    <property type="nucleotide sequence ID" value="NZ_JAQQLI010000014.1"/>
</dbReference>
<feature type="compositionally biased region" description="Basic and acidic residues" evidence="7">
    <location>
        <begin position="124"/>
        <end position="138"/>
    </location>
</feature>
<evidence type="ECO:0000256" key="5">
    <source>
        <dbReference type="ARBA" id="ARBA00022989"/>
    </source>
</evidence>
<dbReference type="Proteomes" id="UP001165652">
    <property type="component" value="Unassembled WGS sequence"/>
</dbReference>
<keyword evidence="4 8" id="KW-0812">Transmembrane</keyword>
<evidence type="ECO:0000313" key="10">
    <source>
        <dbReference type="Proteomes" id="UP001165652"/>
    </source>
</evidence>
<organism evidence="9 10">
    <name type="scientific">Rhodoplanes tepidamans</name>
    <name type="common">Rhodoplanes cryptolactis</name>
    <dbReference type="NCBI Taxonomy" id="200616"/>
    <lineage>
        <taxon>Bacteria</taxon>
        <taxon>Pseudomonadati</taxon>
        <taxon>Pseudomonadota</taxon>
        <taxon>Alphaproteobacteria</taxon>
        <taxon>Hyphomicrobiales</taxon>
        <taxon>Nitrobacteraceae</taxon>
        <taxon>Rhodoplanes</taxon>
    </lineage>
</organism>
<evidence type="ECO:0000256" key="6">
    <source>
        <dbReference type="ARBA" id="ARBA00023136"/>
    </source>
</evidence>
<dbReference type="InterPro" id="IPR007341">
    <property type="entry name" value="Transgly_assoc"/>
</dbReference>
<keyword evidence="10" id="KW-1185">Reference proteome</keyword>
<feature type="transmembrane region" description="Helical" evidence="8">
    <location>
        <begin position="63"/>
        <end position="84"/>
    </location>
</feature>
<evidence type="ECO:0000256" key="3">
    <source>
        <dbReference type="ARBA" id="ARBA00022475"/>
    </source>
</evidence>
<comment type="subcellular location">
    <subcellularLocation>
        <location evidence="1">Cell membrane</location>
        <topology evidence="1">Multi-pass membrane protein</topology>
    </subcellularLocation>
</comment>
<keyword evidence="6 8" id="KW-0472">Membrane</keyword>
<gene>
    <name evidence="9" type="ORF">PQJ73_11340</name>
</gene>
<comment type="similarity">
    <text evidence="2">Belongs to the UPF0410 family.</text>
</comment>
<dbReference type="EMBL" id="JAQQLI010000014">
    <property type="protein sequence ID" value="MDC7786275.1"/>
    <property type="molecule type" value="Genomic_DNA"/>
</dbReference>
<evidence type="ECO:0000256" key="8">
    <source>
        <dbReference type="SAM" id="Phobius"/>
    </source>
</evidence>
<reference evidence="9" key="1">
    <citation type="journal article" date="2023" name="Microbiol Resour">
        <title>Genome Sequences of Rhodoplanes serenus and Two Thermotolerant Strains, Rhodoplanes tepidamans and 'Rhodoplanes cryptolactis,' Further Refine the Genus.</title>
        <authorList>
            <person name="Rayyan A.A."/>
            <person name="Kyndt J.A."/>
        </authorList>
    </citation>
    <scope>NUCLEOTIDE SEQUENCE</scope>
    <source>
        <strain evidence="9">DSM 9987</strain>
    </source>
</reference>
<feature type="transmembrane region" description="Helical" evidence="8">
    <location>
        <begin position="31"/>
        <end position="51"/>
    </location>
</feature>
<evidence type="ECO:0000256" key="2">
    <source>
        <dbReference type="ARBA" id="ARBA00011006"/>
    </source>
</evidence>
<evidence type="ECO:0000256" key="7">
    <source>
        <dbReference type="SAM" id="MobiDB-lite"/>
    </source>
</evidence>
<reference evidence="9" key="2">
    <citation type="submission" date="2023-02" db="EMBL/GenBank/DDBJ databases">
        <authorList>
            <person name="Rayyan A."/>
            <person name="Meyer T."/>
            <person name="Kyndt J.A."/>
        </authorList>
    </citation>
    <scope>NUCLEOTIDE SEQUENCE</scope>
    <source>
        <strain evidence="9">DSM 9987</strain>
    </source>
</reference>
<comment type="caution">
    <text evidence="9">The sequence shown here is derived from an EMBL/GenBank/DDBJ whole genome shotgun (WGS) entry which is preliminary data.</text>
</comment>
<proteinExistence type="inferred from homology"/>
<feature type="region of interest" description="Disordered" evidence="7">
    <location>
        <begin position="92"/>
        <end position="138"/>
    </location>
</feature>
<keyword evidence="5 8" id="KW-1133">Transmembrane helix</keyword>
<accession>A0ABT5JB50</accession>